<protein>
    <submittedName>
        <fullName evidence="1">Uncharacterized protein</fullName>
    </submittedName>
</protein>
<evidence type="ECO:0000313" key="2">
    <source>
        <dbReference type="Proteomes" id="UP001148629"/>
    </source>
</evidence>
<reference evidence="1" key="1">
    <citation type="submission" date="2022-08" db="EMBL/GenBank/DDBJ databases">
        <title>Genome Sequence of Fusarium decemcellulare.</title>
        <authorList>
            <person name="Buettner E."/>
        </authorList>
    </citation>
    <scope>NUCLEOTIDE SEQUENCE</scope>
    <source>
        <strain evidence="1">Babe19</strain>
    </source>
</reference>
<comment type="caution">
    <text evidence="1">The sequence shown here is derived from an EMBL/GenBank/DDBJ whole genome shotgun (WGS) entry which is preliminary data.</text>
</comment>
<keyword evidence="2" id="KW-1185">Reference proteome</keyword>
<gene>
    <name evidence="1" type="ORF">NM208_g3928</name>
</gene>
<evidence type="ECO:0000313" key="1">
    <source>
        <dbReference type="EMBL" id="KAJ3542753.1"/>
    </source>
</evidence>
<organism evidence="1 2">
    <name type="scientific">Fusarium decemcellulare</name>
    <dbReference type="NCBI Taxonomy" id="57161"/>
    <lineage>
        <taxon>Eukaryota</taxon>
        <taxon>Fungi</taxon>
        <taxon>Dikarya</taxon>
        <taxon>Ascomycota</taxon>
        <taxon>Pezizomycotina</taxon>
        <taxon>Sordariomycetes</taxon>
        <taxon>Hypocreomycetidae</taxon>
        <taxon>Hypocreales</taxon>
        <taxon>Nectriaceae</taxon>
        <taxon>Fusarium</taxon>
        <taxon>Fusarium decemcellulare species complex</taxon>
    </lineage>
</organism>
<accession>A0ACC1SMB9</accession>
<sequence length="666" mass="74384">MNDDIPEVTSPKWHFVADVHTPPILQGRVLQQGGDHVFYCPVTELRVSKPLNEQFPIQPSQSKPRTNWNHMRLMLEDSDESRRRFWIGRPRLGVSVDEMRQIALSTNVAPPVSFEDTKKSRTTNWQEHLVNIHCLLDAVMLGKEPMGDAIIGGLTLAIRGLEDVILVAAQPVNVPEVHTNEGPSQHSLFLEGTYLPAVGESTMRALSCLGFPSNEFLRSAMHNRRFIVIPFRHQIAASNTRGHMTMGVFDRKKAQFMHWDTLHDDSVAVKARARNAIALLQVILAYNSMPLNFTFYCMPITPQIHPWQSTLILLEIIRQLFRGLVGLKFETLQNIVGSEVLPFGNKGSEEGSEAVSRPTLLFRDWPYEPWLSSPQSKAGADQLDRVKARWRLLALEELGVWDCLVIDTVSQRFVTPRGYRTGDFYPTWSFVQTVSHSPEEASSTSLRMATQRADNLDDCANRMHQPLYTQHGGPSNVIDKAAIFHPDPPNMFRLVKIPSTRNPVAPNKVSFRPAAKLRENPLLLPLHIPDGICRHLQSQGWYLTGVKALPLHQSIQNPNMTPLGRRKVEAASDGDSSMSSVTVSQGMVFHAAFEPTITSNAGPIVAESRDTESDNMSLLRLHEKAYLSHSERMEGVEASSHSCGLGPDSGGTTHGTLPQANMPFPI</sequence>
<name>A0ACC1SMB9_9HYPO</name>
<dbReference type="EMBL" id="JANRMS010000278">
    <property type="protein sequence ID" value="KAJ3542753.1"/>
    <property type="molecule type" value="Genomic_DNA"/>
</dbReference>
<dbReference type="Proteomes" id="UP001148629">
    <property type="component" value="Unassembled WGS sequence"/>
</dbReference>
<proteinExistence type="predicted"/>